<evidence type="ECO:0000313" key="5">
    <source>
        <dbReference type="Proteomes" id="UP000198939"/>
    </source>
</evidence>
<gene>
    <name evidence="2" type="ORF">RTCCBAU85039_4704</name>
    <name evidence="3" type="ORF">SAMN05216228_101336</name>
</gene>
<dbReference type="Proteomes" id="UP000183063">
    <property type="component" value="Unassembled WGS sequence"/>
</dbReference>
<evidence type="ECO:0000313" key="2">
    <source>
        <dbReference type="EMBL" id="SEI11674.1"/>
    </source>
</evidence>
<reference evidence="4" key="1">
    <citation type="submission" date="2016-10" db="EMBL/GenBank/DDBJ databases">
        <authorList>
            <person name="Wibberg D."/>
        </authorList>
    </citation>
    <scope>NUCLEOTIDE SEQUENCE [LARGE SCALE GENOMIC DNA]</scope>
</reference>
<organism evidence="2 4">
    <name type="scientific">Rhizobium tibeticum</name>
    <dbReference type="NCBI Taxonomy" id="501024"/>
    <lineage>
        <taxon>Bacteria</taxon>
        <taxon>Pseudomonadati</taxon>
        <taxon>Pseudomonadota</taxon>
        <taxon>Alphaproteobacteria</taxon>
        <taxon>Hyphomicrobiales</taxon>
        <taxon>Rhizobiaceae</taxon>
        <taxon>Rhizobium/Agrobacterium group</taxon>
        <taxon>Rhizobium</taxon>
    </lineage>
</organism>
<evidence type="ECO:0000313" key="3">
    <source>
        <dbReference type="EMBL" id="SEO20208.1"/>
    </source>
</evidence>
<keyword evidence="5" id="KW-1185">Reference proteome</keyword>
<proteinExistence type="predicted"/>
<name>A0A1H8MSI2_9HYPH</name>
<dbReference type="EMBL" id="FOCV01000013">
    <property type="protein sequence ID" value="SEO20208.1"/>
    <property type="molecule type" value="Genomic_DNA"/>
</dbReference>
<dbReference type="AlphaFoldDB" id="A0A1H8MSI2"/>
<dbReference type="Proteomes" id="UP000198939">
    <property type="component" value="Unassembled WGS sequence"/>
</dbReference>
<reference evidence="2" key="3">
    <citation type="submission" date="2016-10" db="EMBL/GenBank/DDBJ databases">
        <authorList>
            <person name="de Groot N.N."/>
        </authorList>
    </citation>
    <scope>NUCLEOTIDE SEQUENCE [LARGE SCALE GENOMIC DNA]</scope>
    <source>
        <strain evidence="2">CCBAU85039</strain>
    </source>
</reference>
<protein>
    <submittedName>
        <fullName evidence="2">Uncharacterized protein</fullName>
    </submittedName>
</protein>
<feature type="region of interest" description="Disordered" evidence="1">
    <location>
        <begin position="12"/>
        <end position="54"/>
    </location>
</feature>
<feature type="region of interest" description="Disordered" evidence="1">
    <location>
        <begin position="89"/>
        <end position="112"/>
    </location>
</feature>
<sequence length="135" mass="15095">MSVALAVPHEYFPASPPARQPASPPARQPASPPARRLQPAWAVTTIPPSRDSTSSLYLKTHRTEYYRLLQEVREHGNWEAWLTSSPVLLTPPTRRLTPPPGSSMCSRKSASVSQSKVTERVQRFASKIFFSKIRS</sequence>
<feature type="compositionally biased region" description="Polar residues" evidence="1">
    <location>
        <begin position="103"/>
        <end position="112"/>
    </location>
</feature>
<feature type="compositionally biased region" description="Pro residues" evidence="1">
    <location>
        <begin position="14"/>
        <end position="32"/>
    </location>
</feature>
<dbReference type="EMBL" id="FNXB01000031">
    <property type="protein sequence ID" value="SEI11674.1"/>
    <property type="molecule type" value="Genomic_DNA"/>
</dbReference>
<accession>A0A1H8MSI2</accession>
<evidence type="ECO:0000313" key="4">
    <source>
        <dbReference type="Proteomes" id="UP000183063"/>
    </source>
</evidence>
<evidence type="ECO:0000256" key="1">
    <source>
        <dbReference type="SAM" id="MobiDB-lite"/>
    </source>
</evidence>
<reference evidence="3 5" key="2">
    <citation type="submission" date="2016-10" db="EMBL/GenBank/DDBJ databases">
        <authorList>
            <person name="Varghese N."/>
            <person name="Submissions S."/>
        </authorList>
    </citation>
    <scope>NUCLEOTIDE SEQUENCE [LARGE SCALE GENOMIC DNA]</scope>
    <source>
        <strain evidence="3 5">CGMCC 1.7071</strain>
    </source>
</reference>
<dbReference type="STRING" id="501024.RTCCBAU85039_4704"/>